<keyword evidence="3" id="KW-1185">Reference proteome</keyword>
<name>A0ABW7TDP6_9ACTN</name>
<protein>
    <submittedName>
        <fullName evidence="2">Uncharacterized protein</fullName>
    </submittedName>
</protein>
<evidence type="ECO:0000313" key="2">
    <source>
        <dbReference type="EMBL" id="MFI0915508.1"/>
    </source>
</evidence>
<accession>A0ABW7TDP6</accession>
<feature type="compositionally biased region" description="Polar residues" evidence="1">
    <location>
        <begin position="454"/>
        <end position="463"/>
    </location>
</feature>
<reference evidence="2 3" key="1">
    <citation type="submission" date="2024-10" db="EMBL/GenBank/DDBJ databases">
        <title>The Natural Products Discovery Center: Release of the First 8490 Sequenced Strains for Exploring Actinobacteria Biosynthetic Diversity.</title>
        <authorList>
            <person name="Kalkreuter E."/>
            <person name="Kautsar S.A."/>
            <person name="Yang D."/>
            <person name="Bader C.D."/>
            <person name="Teijaro C.N."/>
            <person name="Fluegel L."/>
            <person name="Davis C.M."/>
            <person name="Simpson J.R."/>
            <person name="Lauterbach L."/>
            <person name="Steele A.D."/>
            <person name="Gui C."/>
            <person name="Meng S."/>
            <person name="Li G."/>
            <person name="Viehrig K."/>
            <person name="Ye F."/>
            <person name="Su P."/>
            <person name="Kiefer A.F."/>
            <person name="Nichols A."/>
            <person name="Cepeda A.J."/>
            <person name="Yan W."/>
            <person name="Fan B."/>
            <person name="Jiang Y."/>
            <person name="Adhikari A."/>
            <person name="Zheng C.-J."/>
            <person name="Schuster L."/>
            <person name="Cowan T.M."/>
            <person name="Smanski M.J."/>
            <person name="Chevrette M.G."/>
            <person name="De Carvalho L.P.S."/>
            <person name="Shen B."/>
        </authorList>
    </citation>
    <scope>NUCLEOTIDE SEQUENCE [LARGE SCALE GENOMIC DNA]</scope>
    <source>
        <strain evidence="2 3">NPDC020979</strain>
    </source>
</reference>
<evidence type="ECO:0000256" key="1">
    <source>
        <dbReference type="SAM" id="MobiDB-lite"/>
    </source>
</evidence>
<feature type="region of interest" description="Disordered" evidence="1">
    <location>
        <begin position="439"/>
        <end position="464"/>
    </location>
</feature>
<comment type="caution">
    <text evidence="2">The sequence shown here is derived from an EMBL/GenBank/DDBJ whole genome shotgun (WGS) entry which is preliminary data.</text>
</comment>
<dbReference type="RefSeq" id="WP_397615070.1">
    <property type="nucleotide sequence ID" value="NZ_JBIRRB010000026.1"/>
</dbReference>
<evidence type="ECO:0000313" key="3">
    <source>
        <dbReference type="Proteomes" id="UP001611162"/>
    </source>
</evidence>
<dbReference type="EMBL" id="JBIRRB010000026">
    <property type="protein sequence ID" value="MFI0915508.1"/>
    <property type="molecule type" value="Genomic_DNA"/>
</dbReference>
<organism evidence="2 3">
    <name type="scientific">Streptomyces abikoensis</name>
    <dbReference type="NCBI Taxonomy" id="97398"/>
    <lineage>
        <taxon>Bacteria</taxon>
        <taxon>Bacillati</taxon>
        <taxon>Actinomycetota</taxon>
        <taxon>Actinomycetes</taxon>
        <taxon>Kitasatosporales</taxon>
        <taxon>Streptomycetaceae</taxon>
        <taxon>Streptomyces</taxon>
    </lineage>
</organism>
<proteinExistence type="predicted"/>
<sequence length="748" mass="79129">MTDPTVVHPAAPTDLGVTFASQDQPALSPGTYTLTATQPVSEGATVLGTLSDSLAFTVAAPRFALEPADIAAVHPPPTATGRFDMTLPHVVLEHGGLPWARPLTADPQTPWLALILVTDDDVLPNPDTREPVSGRTVKDLLTPPNHYLAPALDPSPPMGLYGRPCRILDLRADALADVLPKAGELRWLAHVRDVAASRTQTDEFTTGRRAVVATSRFPRMPARRYTAALVSLEGYAGYTFLGGDTAVPEGTRAVRLAALWSWSFTTDPAGGTAVNSDFHALAQQLASASSSENLLRLPHEAGSGDVAQHVAARLAGGFVPVVHRLPTGEHTPAWYRGPFTARPAQPLPAGREPLRSADAALVYLESFGIWDVSYACAYTCGQLLGASHPSLLRALENHRAQGLAAAQRTCRPAGAGGDARSRFQNLVAGNLAQAIDTGLKRRTPGDASAPDTGSPATDPQRTSAARGLAGLERAVHALLTRPTSPGTGAETATGELAEALRTVAEEHADAVAEAFGPPVDWMSRVPFDHLVPHAGMLPEHSARFFHIDAQWMRALLAGVRSVGAVTRLDLYLDGLLDEVLTARGEPRLPVFGGLIRSPLVRYWPELIVEATKSGSPVTTHISRPLPDAMLLLCDARQPDKIIVREPPHGLSMGIDSMSGDGAVNLRRPHGSDIGNPLAAQATGINLCRRGTSARASEVLRITEGTTPLTGRIQSALRIALNDTGYTLTPAGLALQLLNSAGMLQFVPS</sequence>
<dbReference type="Proteomes" id="UP001611162">
    <property type="component" value="Unassembled WGS sequence"/>
</dbReference>
<gene>
    <name evidence="2" type="ORF">ACH4TF_34565</name>
</gene>